<keyword evidence="1" id="KW-0732">Signal</keyword>
<organism evidence="2 3">
    <name type="scientific">Erwinia persicina</name>
    <dbReference type="NCBI Taxonomy" id="55211"/>
    <lineage>
        <taxon>Bacteria</taxon>
        <taxon>Pseudomonadati</taxon>
        <taxon>Pseudomonadota</taxon>
        <taxon>Gammaproteobacteria</taxon>
        <taxon>Enterobacterales</taxon>
        <taxon>Erwiniaceae</taxon>
        <taxon>Erwinia</taxon>
    </lineage>
</organism>
<proteinExistence type="predicted"/>
<dbReference type="Pfam" id="PF06551">
    <property type="entry name" value="DUF1120"/>
    <property type="match status" value="1"/>
</dbReference>
<protein>
    <submittedName>
        <fullName evidence="2">DUF1120 domain-containing protein</fullName>
    </submittedName>
</protein>
<dbReference type="GeneID" id="67478377"/>
<dbReference type="InterPro" id="IPR010546">
    <property type="entry name" value="DUF1120"/>
</dbReference>
<name>A0ABR8ZRI3_9GAMM</name>
<reference evidence="2 3" key="1">
    <citation type="journal article" date="2020" name="FEMS Microbiol. Ecol.">
        <title>Temporal dynamics of bacterial communities during seed development and maturation.</title>
        <authorList>
            <person name="Chesneau G."/>
            <person name="Torres-Cortes G."/>
            <person name="Briand M."/>
            <person name="Darrasse A."/>
            <person name="Preveaux A."/>
            <person name="Marais C."/>
            <person name="Jacques M.A."/>
            <person name="Shade A."/>
            <person name="Barret M."/>
        </authorList>
    </citation>
    <scope>NUCLEOTIDE SEQUENCE [LARGE SCALE GENOMIC DNA]</scope>
    <source>
        <strain evidence="2 3">CFBP13732</strain>
    </source>
</reference>
<evidence type="ECO:0000313" key="2">
    <source>
        <dbReference type="EMBL" id="MBD8106229.1"/>
    </source>
</evidence>
<dbReference type="EMBL" id="JACYNN010000003">
    <property type="protein sequence ID" value="MBD8106229.1"/>
    <property type="molecule type" value="Genomic_DNA"/>
</dbReference>
<feature type="signal peptide" evidence="1">
    <location>
        <begin position="1"/>
        <end position="25"/>
    </location>
</feature>
<evidence type="ECO:0000256" key="1">
    <source>
        <dbReference type="SAM" id="SignalP"/>
    </source>
</evidence>
<dbReference type="Gene3D" id="2.60.40.1090">
    <property type="entry name" value="Fimbrial-type adhesion domain"/>
    <property type="match status" value="1"/>
</dbReference>
<evidence type="ECO:0000313" key="3">
    <source>
        <dbReference type="Proteomes" id="UP000661012"/>
    </source>
</evidence>
<sequence length="217" mass="23202">MNVSKLIPFHIITIVTALFIASSNATSQASLTLQGEILPSSCDITMDSSGKVQLGKMNTPNFSSEKKSIRLPERNIIVSINCPAATLFGIRPMDIAINAGNVKHDGSGDNTVFSLGLTASGQAIGGYYASINKSLSSVDGKQPDNIIASRDQGNSWNLAQGNLSAKGENVYSWGEQTQPHSARSVKVSLIITPFLFKNNYSDTVNIEGLSSFELVYL</sequence>
<accession>A0ABR8ZRI3</accession>
<gene>
    <name evidence="2" type="ORF">IFT93_07285</name>
</gene>
<dbReference type="RefSeq" id="WP_137269185.1">
    <property type="nucleotide sequence ID" value="NZ_CP082141.1"/>
</dbReference>
<dbReference type="InterPro" id="IPR036937">
    <property type="entry name" value="Adhesion_dom_fimbrial_sf"/>
</dbReference>
<feature type="chain" id="PRO_5045715376" evidence="1">
    <location>
        <begin position="26"/>
        <end position="217"/>
    </location>
</feature>
<dbReference type="Proteomes" id="UP000661012">
    <property type="component" value="Unassembled WGS sequence"/>
</dbReference>
<comment type="caution">
    <text evidence="2">The sequence shown here is derived from an EMBL/GenBank/DDBJ whole genome shotgun (WGS) entry which is preliminary data.</text>
</comment>
<keyword evidence="3" id="KW-1185">Reference proteome</keyword>